<dbReference type="Pfam" id="PF13977">
    <property type="entry name" value="TetR_C_6"/>
    <property type="match status" value="1"/>
</dbReference>
<protein>
    <submittedName>
        <fullName evidence="2">TetR family transcriptional regulator C-terminal domain-containing protein</fullName>
    </submittedName>
</protein>
<evidence type="ECO:0000313" key="2">
    <source>
        <dbReference type="EMBL" id="MFC3965640.1"/>
    </source>
</evidence>
<dbReference type="InterPro" id="IPR039538">
    <property type="entry name" value="BetI_C"/>
</dbReference>
<sequence length="71" mass="7899">MSAAVHAHFVVLIAEAVGELQRQGQLRADIDPERFAVLAVALLDGLQVQWLYDPEVDMAEHLAHLWALLAR</sequence>
<keyword evidence="3" id="KW-1185">Reference proteome</keyword>
<proteinExistence type="predicted"/>
<dbReference type="RefSeq" id="WP_378615652.1">
    <property type="nucleotide sequence ID" value="NZ_JBHSAX010000022.1"/>
</dbReference>
<evidence type="ECO:0000313" key="3">
    <source>
        <dbReference type="Proteomes" id="UP001595696"/>
    </source>
</evidence>
<gene>
    <name evidence="2" type="ORF">ACFO0B_26930</name>
</gene>
<reference evidence="3" key="1">
    <citation type="journal article" date="2019" name="Int. J. Syst. Evol. Microbiol.">
        <title>The Global Catalogue of Microorganisms (GCM) 10K type strain sequencing project: providing services to taxonomists for standard genome sequencing and annotation.</title>
        <authorList>
            <consortium name="The Broad Institute Genomics Platform"/>
            <consortium name="The Broad Institute Genome Sequencing Center for Infectious Disease"/>
            <person name="Wu L."/>
            <person name="Ma J."/>
        </authorList>
    </citation>
    <scope>NUCLEOTIDE SEQUENCE [LARGE SCALE GENOMIC DNA]</scope>
    <source>
        <strain evidence="3">CGMCC 4.7330</strain>
    </source>
</reference>
<comment type="caution">
    <text evidence="2">The sequence shown here is derived from an EMBL/GenBank/DDBJ whole genome shotgun (WGS) entry which is preliminary data.</text>
</comment>
<dbReference type="Proteomes" id="UP001595696">
    <property type="component" value="Unassembled WGS sequence"/>
</dbReference>
<dbReference type="SUPFAM" id="SSF48498">
    <property type="entry name" value="Tetracyclin repressor-like, C-terminal domain"/>
    <property type="match status" value="1"/>
</dbReference>
<dbReference type="Gene3D" id="1.10.357.10">
    <property type="entry name" value="Tetracycline Repressor, domain 2"/>
    <property type="match status" value="1"/>
</dbReference>
<dbReference type="EMBL" id="JBHSAX010000022">
    <property type="protein sequence ID" value="MFC3965640.1"/>
    <property type="molecule type" value="Genomic_DNA"/>
</dbReference>
<name>A0ABV8DZQ8_9NOCA</name>
<accession>A0ABV8DZQ8</accession>
<dbReference type="InterPro" id="IPR036271">
    <property type="entry name" value="Tet_transcr_reg_TetR-rel_C_sf"/>
</dbReference>
<feature type="domain" description="BetI-type transcriptional repressor C-terminal" evidence="1">
    <location>
        <begin position="9"/>
        <end position="65"/>
    </location>
</feature>
<evidence type="ECO:0000259" key="1">
    <source>
        <dbReference type="Pfam" id="PF13977"/>
    </source>
</evidence>
<organism evidence="2 3">
    <name type="scientific">Nocardia jiangsuensis</name>
    <dbReference type="NCBI Taxonomy" id="1691563"/>
    <lineage>
        <taxon>Bacteria</taxon>
        <taxon>Bacillati</taxon>
        <taxon>Actinomycetota</taxon>
        <taxon>Actinomycetes</taxon>
        <taxon>Mycobacteriales</taxon>
        <taxon>Nocardiaceae</taxon>
        <taxon>Nocardia</taxon>
    </lineage>
</organism>